<sequence length="82" mass="9727">MIEHVQKVIMDDFTFSTKTHFARIRVMESAHGAYRGYVYLRRTNEGPNDDPPYPTDFDREQYDLALEDAKILAQRLLREFES</sequence>
<evidence type="ECO:0000313" key="1">
    <source>
        <dbReference type="EMBL" id="PXX38038.1"/>
    </source>
</evidence>
<organism evidence="1 2">
    <name type="scientific">Burkholderia pyrrocinia</name>
    <name type="common">Pseudomonas pyrrocinia</name>
    <dbReference type="NCBI Taxonomy" id="60550"/>
    <lineage>
        <taxon>Bacteria</taxon>
        <taxon>Pseudomonadati</taxon>
        <taxon>Pseudomonadota</taxon>
        <taxon>Betaproteobacteria</taxon>
        <taxon>Burkholderiales</taxon>
        <taxon>Burkholderiaceae</taxon>
        <taxon>Burkholderia</taxon>
        <taxon>Burkholderia cepacia complex</taxon>
    </lineage>
</organism>
<dbReference type="AlphaFoldDB" id="A0A318J299"/>
<dbReference type="EMBL" id="QJJY01000003">
    <property type="protein sequence ID" value="PXX38038.1"/>
    <property type="molecule type" value="Genomic_DNA"/>
</dbReference>
<dbReference type="Proteomes" id="UP000247755">
    <property type="component" value="Unassembled WGS sequence"/>
</dbReference>
<proteinExistence type="predicted"/>
<reference evidence="1 2" key="1">
    <citation type="submission" date="2018-05" db="EMBL/GenBank/DDBJ databases">
        <title>Comparative genomics of bacterial root endophytes of switchgrass collected from native prairies over two seasons.</title>
        <authorList>
            <person name="Tang Y."/>
        </authorList>
    </citation>
    <scope>NUCLEOTIDE SEQUENCE [LARGE SCALE GENOMIC DNA]</scope>
    <source>
        <strain evidence="1 2">NFIX32</strain>
    </source>
</reference>
<dbReference type="RefSeq" id="WP_256260595.1">
    <property type="nucleotide sequence ID" value="NZ_QJJY01000003.1"/>
</dbReference>
<gene>
    <name evidence="1" type="ORF">NA66_100316</name>
</gene>
<comment type="caution">
    <text evidence="1">The sequence shown here is derived from an EMBL/GenBank/DDBJ whole genome shotgun (WGS) entry which is preliminary data.</text>
</comment>
<protein>
    <submittedName>
        <fullName evidence="1">Uncharacterized protein</fullName>
    </submittedName>
</protein>
<accession>A0A318J299</accession>
<name>A0A318J299_BURPY</name>
<evidence type="ECO:0000313" key="2">
    <source>
        <dbReference type="Proteomes" id="UP000247755"/>
    </source>
</evidence>